<evidence type="ECO:0000256" key="1">
    <source>
        <dbReference type="ARBA" id="ARBA00022485"/>
    </source>
</evidence>
<comment type="caution">
    <text evidence="6">The sequence shown here is derived from an EMBL/GenBank/DDBJ whole genome shotgun (WGS) entry which is preliminary data.</text>
</comment>
<name>A0A9W6W6S1_9ACTN</name>
<dbReference type="AlphaFoldDB" id="A0A9W6W6S1"/>
<dbReference type="Pfam" id="PF12831">
    <property type="entry name" value="FAD_oxidored"/>
    <property type="match status" value="1"/>
</dbReference>
<evidence type="ECO:0000256" key="3">
    <source>
        <dbReference type="ARBA" id="ARBA00023002"/>
    </source>
</evidence>
<evidence type="ECO:0000256" key="2">
    <source>
        <dbReference type="ARBA" id="ARBA00022723"/>
    </source>
</evidence>
<keyword evidence="2" id="KW-0479">Metal-binding</keyword>
<dbReference type="RefSeq" id="WP_285584398.1">
    <property type="nucleotide sequence ID" value="NZ_BSTK01000027.1"/>
</dbReference>
<dbReference type="InterPro" id="IPR039650">
    <property type="entry name" value="HdrA-like"/>
</dbReference>
<keyword evidence="5" id="KW-0411">Iron-sulfur</keyword>
<organism evidence="6 7">
    <name type="scientific">Actinoallomurus iriomotensis</name>
    <dbReference type="NCBI Taxonomy" id="478107"/>
    <lineage>
        <taxon>Bacteria</taxon>
        <taxon>Bacillati</taxon>
        <taxon>Actinomycetota</taxon>
        <taxon>Actinomycetes</taxon>
        <taxon>Streptosporangiales</taxon>
        <taxon>Thermomonosporaceae</taxon>
        <taxon>Actinoallomurus</taxon>
    </lineage>
</organism>
<gene>
    <name evidence="6" type="ORF">Airi02_102300</name>
</gene>
<evidence type="ECO:0008006" key="8">
    <source>
        <dbReference type="Google" id="ProtNLM"/>
    </source>
</evidence>
<dbReference type="InterPro" id="IPR036188">
    <property type="entry name" value="FAD/NAD-bd_sf"/>
</dbReference>
<sequence length="819" mass="90149">MAPTSETEETRAVIDVDADLIVVGGGLAGLCLALSAARHGAQVALVHDRPMLGGNSSSEVRVVPAGASHHSAWARETGIVEELLLEDRARNHAQFFENGLTNSMYDLVLLEKARAQEGLRLYLNTTVRAVTARDIGAGRRIDAVHGSQLDTEREFRFRAAQFADCTGDGTVGALAGAEWRYGREARHEFDEPLAPVTPDDVTSGATISLRARSVGRPVPFRPPAWIEEYRDPSELGLHRRLRSIEWPEFGGFWWLEVGYPFDQVGETEAVRDELLRHVLGVWNLLKNHHPDKDRFADYALEWFGMLPGKRESRRLLGDVVLNEAHCHTDQRWPDRIATAGWYIDLHVKGGILNKAEPGEPSFLDKNYRSWTRVAPYTVPLRMCYSRNVDNLWLGGRCVSATHVALGSLRVQQTLGMLGQAVGVAAAYAVAHGLTPRQVADPGGEHIGIVQRRVAADDVRILGVADLDDDDLARGATCRATSEAALDLAGPDRSRRYDLRTPRGQILPLTGPRLDRIEVFLVNDGSGPATVRARLDRLDTCWDRYDGAALGEAEIQVAGGFAGWCELPVSCSVPAPGPYRLALWSGDEVGWAASVLQPTGTVAQTLHVSAGGCLPENADREVFSPDEMALPAHRHWMQERSTSLALRTVPEQSPYGAANVTNGVAYPDRLPNLWVSDPRRPLPQSLEIDLGAVTWFDTVQVRFDTGLGWVLGRAPALWSPPECVRDYQVHVFDGEVWRQVAARDGNHRRTDVLTFPPVRGSRIRLDILAINQPAPSETELALWGADGARHRREIGNPCARIYSVKVFSRHGTTGKKGLPR</sequence>
<evidence type="ECO:0000313" key="7">
    <source>
        <dbReference type="Proteomes" id="UP001165074"/>
    </source>
</evidence>
<evidence type="ECO:0000313" key="6">
    <source>
        <dbReference type="EMBL" id="GLY92302.1"/>
    </source>
</evidence>
<accession>A0A9W6W6S1</accession>
<evidence type="ECO:0000256" key="5">
    <source>
        <dbReference type="ARBA" id="ARBA00023014"/>
    </source>
</evidence>
<dbReference type="SUPFAM" id="SSF49785">
    <property type="entry name" value="Galactose-binding domain-like"/>
    <property type="match status" value="1"/>
</dbReference>
<keyword evidence="1" id="KW-0004">4Fe-4S</keyword>
<dbReference type="GO" id="GO:0046872">
    <property type="term" value="F:metal ion binding"/>
    <property type="evidence" value="ECO:0007669"/>
    <property type="project" value="UniProtKB-KW"/>
</dbReference>
<proteinExistence type="predicted"/>
<dbReference type="InterPro" id="IPR008979">
    <property type="entry name" value="Galactose-bd-like_sf"/>
</dbReference>
<dbReference type="Gene3D" id="3.50.50.60">
    <property type="entry name" value="FAD/NAD(P)-binding domain"/>
    <property type="match status" value="1"/>
</dbReference>
<dbReference type="EMBL" id="BSTK01000027">
    <property type="protein sequence ID" value="GLY92302.1"/>
    <property type="molecule type" value="Genomic_DNA"/>
</dbReference>
<evidence type="ECO:0000256" key="4">
    <source>
        <dbReference type="ARBA" id="ARBA00023004"/>
    </source>
</evidence>
<protein>
    <recommendedName>
        <fullName evidence="8">FAD dependent oxidoreductase</fullName>
    </recommendedName>
</protein>
<dbReference type="PANTHER" id="PTHR43498:SF1">
    <property type="entry name" value="COB--COM HETERODISULFIDE REDUCTASE IRON-SULFUR SUBUNIT A"/>
    <property type="match status" value="1"/>
</dbReference>
<reference evidence="6" key="1">
    <citation type="submission" date="2023-03" db="EMBL/GenBank/DDBJ databases">
        <title>Actinoallomurus iriomotensis NBRC 103684.</title>
        <authorList>
            <person name="Ichikawa N."/>
            <person name="Sato H."/>
            <person name="Tonouchi N."/>
        </authorList>
    </citation>
    <scope>NUCLEOTIDE SEQUENCE</scope>
    <source>
        <strain evidence="6">NBRC 103684</strain>
    </source>
</reference>
<dbReference type="Gene3D" id="2.60.120.260">
    <property type="entry name" value="Galactose-binding domain-like"/>
    <property type="match status" value="1"/>
</dbReference>
<dbReference type="Proteomes" id="UP001165074">
    <property type="component" value="Unassembled WGS sequence"/>
</dbReference>
<dbReference type="SUPFAM" id="SSF51905">
    <property type="entry name" value="FAD/NAD(P)-binding domain"/>
    <property type="match status" value="1"/>
</dbReference>
<dbReference type="GO" id="GO:0016491">
    <property type="term" value="F:oxidoreductase activity"/>
    <property type="evidence" value="ECO:0007669"/>
    <property type="project" value="UniProtKB-KW"/>
</dbReference>
<dbReference type="GO" id="GO:0051539">
    <property type="term" value="F:4 iron, 4 sulfur cluster binding"/>
    <property type="evidence" value="ECO:0007669"/>
    <property type="project" value="UniProtKB-KW"/>
</dbReference>
<dbReference type="PANTHER" id="PTHR43498">
    <property type="entry name" value="FERREDOXIN:COB-COM HETERODISULFIDE REDUCTASE SUBUNIT A"/>
    <property type="match status" value="1"/>
</dbReference>
<keyword evidence="4" id="KW-0408">Iron</keyword>
<keyword evidence="7" id="KW-1185">Reference proteome</keyword>
<keyword evidence="3" id="KW-0560">Oxidoreductase</keyword>